<dbReference type="Gene3D" id="2.60.40.680">
    <property type="match status" value="1"/>
</dbReference>
<dbReference type="Gene3D" id="2.60.40.10">
    <property type="entry name" value="Immunoglobulins"/>
    <property type="match status" value="1"/>
</dbReference>
<organism evidence="3 4">
    <name type="scientific">Carboxydichorda subterranea</name>
    <dbReference type="NCBI Taxonomy" id="3109565"/>
    <lineage>
        <taxon>Bacteria</taxon>
        <taxon>Bacillati</taxon>
        <taxon>Bacillota</taxon>
        <taxon>Limnochordia</taxon>
        <taxon>Limnochordales</taxon>
        <taxon>Geochordaceae</taxon>
        <taxon>Carboxydichorda</taxon>
    </lineage>
</organism>
<evidence type="ECO:0008006" key="5">
    <source>
        <dbReference type="Google" id="ProtNLM"/>
    </source>
</evidence>
<feature type="region of interest" description="Disordered" evidence="1">
    <location>
        <begin position="64"/>
        <end position="83"/>
    </location>
</feature>
<dbReference type="InterPro" id="IPR013783">
    <property type="entry name" value="Ig-like_fold"/>
</dbReference>
<evidence type="ECO:0000313" key="3">
    <source>
        <dbReference type="EMBL" id="WRP18501.1"/>
    </source>
</evidence>
<proteinExistence type="predicted"/>
<evidence type="ECO:0000313" key="4">
    <source>
        <dbReference type="Proteomes" id="UP001332192"/>
    </source>
</evidence>
<keyword evidence="4" id="KW-1185">Reference proteome</keyword>
<reference evidence="3 4" key="1">
    <citation type="journal article" date="2024" name="Front. Microbiol.">
        <title>Novel thermophilic genera Geochorda gen. nov. and Carboxydochorda gen. nov. from the deep terrestrial subsurface reveal the ecophysiological diversity in the class Limnochordia.</title>
        <authorList>
            <person name="Karnachuk O.V."/>
            <person name="Lukina A.P."/>
            <person name="Avakyan M.R."/>
            <person name="Kadnikov V.V."/>
            <person name="Begmatov S."/>
            <person name="Beletsky A.V."/>
            <person name="Vlasova K.G."/>
            <person name="Novikov A.A."/>
            <person name="Shcherbakova V.A."/>
            <person name="Mardanov A.V."/>
            <person name="Ravin N.V."/>
        </authorList>
    </citation>
    <scope>NUCLEOTIDE SEQUENCE [LARGE SCALE GENOMIC DNA]</scope>
    <source>
        <strain evidence="3 4">L945</strain>
    </source>
</reference>
<dbReference type="CDD" id="cd08547">
    <property type="entry name" value="Type_II_cohesin"/>
    <property type="match status" value="1"/>
</dbReference>
<keyword evidence="2" id="KW-0732">Signal</keyword>
<name>A0ABZ1C171_9FIRM</name>
<feature type="chain" id="PRO_5046252355" description="CARDB domain-containing protein" evidence="2">
    <location>
        <begin position="25"/>
        <end position="715"/>
    </location>
</feature>
<dbReference type="Proteomes" id="UP001332192">
    <property type="component" value="Chromosome"/>
</dbReference>
<accession>A0ABZ1C171</accession>
<dbReference type="RefSeq" id="WP_324717774.1">
    <property type="nucleotide sequence ID" value="NZ_CP141615.1"/>
</dbReference>
<feature type="signal peptide" evidence="2">
    <location>
        <begin position="1"/>
        <end position="24"/>
    </location>
</feature>
<protein>
    <recommendedName>
        <fullName evidence="5">CARDB domain-containing protein</fullName>
    </recommendedName>
</protein>
<sequence length="715" mass="74685">MLRKKPRLVTLLAFLPFLALPALVGGPVARAAEAPAKPNPSPGGVVRLSNEFIQVVVNASPDATGRFSVSTTGGNPDRADDDNRPLIYGGEEPWTSFTTVRLDGQNYVFGGATHLPAGRGGPFGTRVTAPRLVENGQGIEAAWQFPGQVEVIQRLGITRGHTTGLLDTVRIEYVLVNHDQQPHTVGLRIVLDTMAGSNDGAPFRVGERAVESDTSLQGVGRSTPEFFQVFDSLSRPAVIAQGTLRGGEITPPDRVYFTNWGVLRESLWDFDFKPGRTFERKGEYELDSAVALFYEPQPLAAGASRSIVVYYGLGGISIAPGQLAVGLSGPETAIIGQNEPLTIVSYVQNTGRGDARSVKIRLALPDGLELAPGEQAERDLGSIGSGATKQAVWSVRVTAGAPTEVTYSARAEATNAEPNTARRTMRLVAPARLSVRLRGPARIGVVDGRWDPSPFEVVGSVTNEGGVEAYGVSAQLVTIYGLRIAPGASAWQYVGTLRPGETVDLSWLVTPTGVSGNVPYSLKVAYQGAGEQPVPTNTVVIPPLPIQILVKGGAGWTGQGLAVGKAFNVEILARNLPPFARGRIDVAFDPAVLRLVAGALSVDRGTLFVAGGEGAQEEGGSSFTVEAADSEAGRVTVSVAGPKGVPAGQAASLLVLRLAVKGAGAGSVRIQSAEFRDAAGQVVYRLGPPGPLPELEVTATGKAAPLGKGSSSKGP</sequence>
<evidence type="ECO:0000256" key="2">
    <source>
        <dbReference type="SAM" id="SignalP"/>
    </source>
</evidence>
<gene>
    <name evidence="3" type="ORF">U7230_05720</name>
</gene>
<evidence type="ECO:0000256" key="1">
    <source>
        <dbReference type="SAM" id="MobiDB-lite"/>
    </source>
</evidence>
<feature type="region of interest" description="Disordered" evidence="1">
    <location>
        <begin position="690"/>
        <end position="715"/>
    </location>
</feature>
<dbReference type="EMBL" id="CP141615">
    <property type="protein sequence ID" value="WRP18501.1"/>
    <property type="molecule type" value="Genomic_DNA"/>
</dbReference>